<evidence type="ECO:0000259" key="2">
    <source>
        <dbReference type="Pfam" id="PF00535"/>
    </source>
</evidence>
<dbReference type="Pfam" id="PF00535">
    <property type="entry name" value="Glycos_transf_2"/>
    <property type="match status" value="1"/>
</dbReference>
<proteinExistence type="predicted"/>
<reference evidence="3 4" key="1">
    <citation type="submission" date="2016-11" db="EMBL/GenBank/DDBJ databases">
        <title>Draft Genome Sequences of Nine Cyanobacterial Strains from Diverse Habitats.</title>
        <authorList>
            <person name="Zhu T."/>
            <person name="Hou S."/>
            <person name="Lu X."/>
            <person name="Hess W.R."/>
        </authorList>
    </citation>
    <scope>NUCLEOTIDE SEQUENCE [LARGE SCALE GENOMIC DNA]</scope>
    <source>
        <strain evidence="3 4">IAM M-71</strain>
    </source>
</reference>
<dbReference type="Gene3D" id="1.25.40.10">
    <property type="entry name" value="Tetratricopeptide repeat domain"/>
    <property type="match status" value="1"/>
</dbReference>
<dbReference type="InterPro" id="IPR029044">
    <property type="entry name" value="Nucleotide-diphossugar_trans"/>
</dbReference>
<dbReference type="InterPro" id="IPR011990">
    <property type="entry name" value="TPR-like_helical_dom_sf"/>
</dbReference>
<sequence>MADNQPVLSLCMIVKNEEKNLPRCLISAQPYVDEIIVVDTGSEDKTVEIAFQYGAKVSHFQWCDDFSAARNYALSLVSGDWVLVLDADEELVVNSPNFRQEIVVNSEILAYSIIRTEIGETEANTPLFTPRLFRNLPQLKYVGRMHEHLRYDNQLIDQTLINDLKSIQILHYGNATKEELIEKVIQRYIPILEKAKQEEGLSLMLLYCLAGMYNDTQQFNKAQECYIEALEKISENLIEGMPPKEVSFVPSLIFTLAGQSLQQQDYETARLLAQRGIEWFSEFPPLNYITGFTLIELGFPLAAVPYFQKCIELGRESTYYKGEPFEESFITTDPACGLGLAYVRLNQFREAATAFQLALSFDEDCEIARQNLEKISEIIGDKS</sequence>
<dbReference type="EMBL" id="MRCE01000002">
    <property type="protein sequence ID" value="OKH40450.1"/>
    <property type="molecule type" value="Genomic_DNA"/>
</dbReference>
<evidence type="ECO:0000313" key="3">
    <source>
        <dbReference type="EMBL" id="OKH40450.1"/>
    </source>
</evidence>
<keyword evidence="1" id="KW-0802">TPR repeat</keyword>
<dbReference type="Gene3D" id="3.90.550.10">
    <property type="entry name" value="Spore Coat Polysaccharide Biosynthesis Protein SpsA, Chain A"/>
    <property type="match status" value="1"/>
</dbReference>
<feature type="domain" description="Glycosyltransferase 2-like" evidence="2">
    <location>
        <begin position="9"/>
        <end position="91"/>
    </location>
</feature>
<protein>
    <recommendedName>
        <fullName evidence="2">Glycosyltransferase 2-like domain-containing protein</fullName>
    </recommendedName>
</protein>
<dbReference type="Proteomes" id="UP000185860">
    <property type="component" value="Unassembled WGS sequence"/>
</dbReference>
<dbReference type="PANTHER" id="PTHR43630">
    <property type="entry name" value="POLY-BETA-1,6-N-ACETYL-D-GLUCOSAMINE SYNTHASE"/>
    <property type="match status" value="1"/>
</dbReference>
<comment type="caution">
    <text evidence="3">The sequence shown here is derived from an EMBL/GenBank/DDBJ whole genome shotgun (WGS) entry which is preliminary data.</text>
</comment>
<gene>
    <name evidence="3" type="ORF">NIES2119_02185</name>
</gene>
<dbReference type="InterPro" id="IPR019734">
    <property type="entry name" value="TPR_rpt"/>
</dbReference>
<dbReference type="OrthoDB" id="9785185at2"/>
<dbReference type="PROSITE" id="PS50005">
    <property type="entry name" value="TPR"/>
    <property type="match status" value="1"/>
</dbReference>
<accession>A0A1U7ISI0</accession>
<dbReference type="SUPFAM" id="SSF53448">
    <property type="entry name" value="Nucleotide-diphospho-sugar transferases"/>
    <property type="match status" value="1"/>
</dbReference>
<dbReference type="Pfam" id="PF13181">
    <property type="entry name" value="TPR_8"/>
    <property type="match status" value="1"/>
</dbReference>
<dbReference type="PANTHER" id="PTHR43630:SF2">
    <property type="entry name" value="GLYCOSYLTRANSFERASE"/>
    <property type="match status" value="1"/>
</dbReference>
<dbReference type="STRING" id="454136.NIES2119_02185"/>
<dbReference type="InterPro" id="IPR001173">
    <property type="entry name" value="Glyco_trans_2-like"/>
</dbReference>
<dbReference type="AlphaFoldDB" id="A0A1U7ISI0"/>
<dbReference type="SUPFAM" id="SSF48452">
    <property type="entry name" value="TPR-like"/>
    <property type="match status" value="1"/>
</dbReference>
<evidence type="ECO:0000256" key="1">
    <source>
        <dbReference type="PROSITE-ProRule" id="PRU00339"/>
    </source>
</evidence>
<dbReference type="SMART" id="SM00028">
    <property type="entry name" value="TPR"/>
    <property type="match status" value="2"/>
</dbReference>
<name>A0A1U7ISI0_9CYAN</name>
<feature type="repeat" description="TPR" evidence="1">
    <location>
        <begin position="332"/>
        <end position="365"/>
    </location>
</feature>
<dbReference type="RefSeq" id="WP_073591830.1">
    <property type="nucleotide sequence ID" value="NZ_MRCE01000002.1"/>
</dbReference>
<dbReference type="CDD" id="cd02511">
    <property type="entry name" value="Beta4Glucosyltransferase"/>
    <property type="match status" value="1"/>
</dbReference>
<organism evidence="3 4">
    <name type="scientific">[Phormidium ambiguum] IAM M-71</name>
    <dbReference type="NCBI Taxonomy" id="454136"/>
    <lineage>
        <taxon>Bacteria</taxon>
        <taxon>Bacillati</taxon>
        <taxon>Cyanobacteriota</taxon>
        <taxon>Cyanophyceae</taxon>
        <taxon>Oscillatoriophycideae</taxon>
        <taxon>Aerosakkonematales</taxon>
        <taxon>Aerosakkonemataceae</taxon>
        <taxon>Floridanema</taxon>
    </lineage>
</organism>
<evidence type="ECO:0000313" key="4">
    <source>
        <dbReference type="Proteomes" id="UP000185860"/>
    </source>
</evidence>